<evidence type="ECO:0000313" key="10">
    <source>
        <dbReference type="EMBL" id="EPS45200.1"/>
    </source>
</evidence>
<evidence type="ECO:0000256" key="3">
    <source>
        <dbReference type="ARBA" id="ARBA00023125"/>
    </source>
</evidence>
<dbReference type="EMBL" id="AQGS01000020">
    <property type="protein sequence ID" value="EPS45200.1"/>
    <property type="molecule type" value="Genomic_DNA"/>
</dbReference>
<feature type="region of interest" description="Disordered" evidence="7">
    <location>
        <begin position="602"/>
        <end position="646"/>
    </location>
</feature>
<dbReference type="InterPro" id="IPR028929">
    <property type="entry name" value="Mif2_N"/>
</dbReference>
<evidence type="ECO:0000313" key="11">
    <source>
        <dbReference type="Proteomes" id="UP000015100"/>
    </source>
</evidence>
<dbReference type="PANTHER" id="PTHR16684:SF11">
    <property type="entry name" value="CENTROMERE PROTEIN C"/>
    <property type="match status" value="1"/>
</dbReference>
<evidence type="ECO:0000256" key="1">
    <source>
        <dbReference type="ARBA" id="ARBA00004123"/>
    </source>
</evidence>
<evidence type="ECO:0000259" key="9">
    <source>
        <dbReference type="Pfam" id="PF15624"/>
    </source>
</evidence>
<name>S8AQG4_DACHA</name>
<keyword evidence="11" id="KW-1185">Reference proteome</keyword>
<comment type="function">
    <text evidence="5">Component of the kinetochore, a multiprotein complex that assembles on centromeric DNA and attaches chromosomes to spindle microtubules, mediating chromosome segregation and sister chromatid segregation during meiosis and mitosis. Component of the inner kinetochore constitutive centromere-associated network (CCAN), which serves as a structural platform for outer kinetochore assembly.</text>
</comment>
<protein>
    <recommendedName>
        <fullName evidence="6">CENP-C homolog</fullName>
    </recommendedName>
</protein>
<feature type="compositionally biased region" description="Acidic residues" evidence="7">
    <location>
        <begin position="259"/>
        <end position="269"/>
    </location>
</feature>
<reference evidence="11" key="2">
    <citation type="submission" date="2013-04" db="EMBL/GenBank/DDBJ databases">
        <title>Genomic mechanisms accounting for the adaptation to parasitism in nematode-trapping fungi.</title>
        <authorList>
            <person name="Ahren D.G."/>
        </authorList>
    </citation>
    <scope>NUCLEOTIDE SEQUENCE [LARGE SCALE GENOMIC DNA]</scope>
    <source>
        <strain evidence="11">CBS 200.50</strain>
    </source>
</reference>
<comment type="caution">
    <text evidence="10">The sequence shown here is derived from an EMBL/GenBank/DDBJ whole genome shotgun (WGS) entry which is preliminary data.</text>
</comment>
<dbReference type="OrthoDB" id="1939643at2759"/>
<dbReference type="GO" id="GO:0051455">
    <property type="term" value="P:spindle attachment to meiosis I kinetochore"/>
    <property type="evidence" value="ECO:0007669"/>
    <property type="project" value="TreeGrafter"/>
</dbReference>
<dbReference type="InterPro" id="IPR011051">
    <property type="entry name" value="RmlC_Cupin_sf"/>
</dbReference>
<gene>
    <name evidence="10" type="ORF">H072_810</name>
</gene>
<dbReference type="SUPFAM" id="SSF51182">
    <property type="entry name" value="RmlC-like cupins"/>
    <property type="match status" value="1"/>
</dbReference>
<organism evidence="10 11">
    <name type="scientific">Dactylellina haptotyla (strain CBS 200.50)</name>
    <name type="common">Nematode-trapping fungus</name>
    <name type="synonym">Monacrosporium haptotylum</name>
    <dbReference type="NCBI Taxonomy" id="1284197"/>
    <lineage>
        <taxon>Eukaryota</taxon>
        <taxon>Fungi</taxon>
        <taxon>Dikarya</taxon>
        <taxon>Ascomycota</taxon>
        <taxon>Pezizomycotina</taxon>
        <taxon>Orbiliomycetes</taxon>
        <taxon>Orbiliales</taxon>
        <taxon>Orbiliaceae</taxon>
        <taxon>Dactylellina</taxon>
    </lineage>
</organism>
<comment type="subcellular location">
    <subcellularLocation>
        <location evidence="1">Nucleus</location>
    </subcellularLocation>
</comment>
<dbReference type="Proteomes" id="UP000015100">
    <property type="component" value="Unassembled WGS sequence"/>
</dbReference>
<feature type="compositionally biased region" description="Polar residues" evidence="7">
    <location>
        <begin position="368"/>
        <end position="378"/>
    </location>
</feature>
<feature type="compositionally biased region" description="Polar residues" evidence="7">
    <location>
        <begin position="435"/>
        <end position="445"/>
    </location>
</feature>
<accession>S8AQG4</accession>
<evidence type="ECO:0000256" key="4">
    <source>
        <dbReference type="ARBA" id="ARBA00023242"/>
    </source>
</evidence>
<dbReference type="HOGENOM" id="CLU_357148_0_0_1"/>
<dbReference type="InterPro" id="IPR028386">
    <property type="entry name" value="CENP-C/Mif2/cnp3"/>
</dbReference>
<dbReference type="AlphaFoldDB" id="S8AQG4"/>
<feature type="region of interest" description="Disordered" evidence="7">
    <location>
        <begin position="333"/>
        <end position="378"/>
    </location>
</feature>
<evidence type="ECO:0000256" key="6">
    <source>
        <dbReference type="ARBA" id="ARBA00075033"/>
    </source>
</evidence>
<reference evidence="10 11" key="1">
    <citation type="journal article" date="2013" name="PLoS Genet.">
        <title>Genomic mechanisms accounting for the adaptation to parasitism in nematode-trapping fungi.</title>
        <authorList>
            <person name="Meerupati T."/>
            <person name="Andersson K.M."/>
            <person name="Friman E."/>
            <person name="Kumar D."/>
            <person name="Tunlid A."/>
            <person name="Ahren D."/>
        </authorList>
    </citation>
    <scope>NUCLEOTIDE SEQUENCE [LARGE SCALE GENOMIC DNA]</scope>
    <source>
        <strain evidence="10 11">CBS 200.50</strain>
    </source>
</reference>
<dbReference type="OMA" id="FAQACIP"/>
<keyword evidence="3" id="KW-0238">DNA-binding</keyword>
<dbReference type="GO" id="GO:0000776">
    <property type="term" value="C:kinetochore"/>
    <property type="evidence" value="ECO:0007669"/>
    <property type="project" value="InterPro"/>
</dbReference>
<dbReference type="Pfam" id="PF15624">
    <property type="entry name" value="Mif2_N"/>
    <property type="match status" value="1"/>
</dbReference>
<dbReference type="Pfam" id="PF11699">
    <property type="entry name" value="CENP-C_C"/>
    <property type="match status" value="1"/>
</dbReference>
<dbReference type="Gene3D" id="2.60.120.10">
    <property type="entry name" value="Jelly Rolls"/>
    <property type="match status" value="1"/>
</dbReference>
<feature type="region of interest" description="Disordered" evidence="7">
    <location>
        <begin position="244"/>
        <end position="312"/>
    </location>
</feature>
<evidence type="ECO:0000259" key="8">
    <source>
        <dbReference type="Pfam" id="PF11699"/>
    </source>
</evidence>
<dbReference type="eggNOG" id="ENOG502S47H">
    <property type="taxonomic scope" value="Eukaryota"/>
</dbReference>
<proteinExistence type="inferred from homology"/>
<dbReference type="GO" id="GO:0051382">
    <property type="term" value="P:kinetochore assembly"/>
    <property type="evidence" value="ECO:0007669"/>
    <property type="project" value="InterPro"/>
</dbReference>
<dbReference type="STRING" id="1284197.S8AQG4"/>
<dbReference type="InterPro" id="IPR014710">
    <property type="entry name" value="RmlC-like_jellyroll"/>
</dbReference>
<dbReference type="GO" id="GO:0005634">
    <property type="term" value="C:nucleus"/>
    <property type="evidence" value="ECO:0007669"/>
    <property type="project" value="UniProtKB-SubCell"/>
</dbReference>
<keyword evidence="4" id="KW-0539">Nucleus</keyword>
<comment type="similarity">
    <text evidence="2">Belongs to the CENP-C/MIF2 family.</text>
</comment>
<dbReference type="InterPro" id="IPR025974">
    <property type="entry name" value="Mif2/CENP-C_cupin"/>
</dbReference>
<dbReference type="FunFam" id="2.60.120.10:FF:000033">
    <property type="entry name" value="Centromere protein C 1"/>
    <property type="match status" value="1"/>
</dbReference>
<feature type="region of interest" description="Disordered" evidence="7">
    <location>
        <begin position="525"/>
        <end position="546"/>
    </location>
</feature>
<evidence type="ECO:0000256" key="2">
    <source>
        <dbReference type="ARBA" id="ARBA00010291"/>
    </source>
</evidence>
<dbReference type="GO" id="GO:0019237">
    <property type="term" value="F:centromeric DNA binding"/>
    <property type="evidence" value="ECO:0007669"/>
    <property type="project" value="InterPro"/>
</dbReference>
<feature type="domain" description="Mif2/CENP-C cupin" evidence="8">
    <location>
        <begin position="694"/>
        <end position="776"/>
    </location>
</feature>
<dbReference type="GO" id="GO:0051315">
    <property type="term" value="P:attachment of mitotic spindle microtubules to kinetochore"/>
    <property type="evidence" value="ECO:0007669"/>
    <property type="project" value="TreeGrafter"/>
</dbReference>
<sequence length="785" mass="86206">MASTTHRKRENMHTDIGMVGRKTGFTLANLPRNDDGMENMSAFFSSPRAESEVPPQSDFVEGSILSDNYENEHEIVETSAASPVHERPTGNHGFLSDSASMDIVESSAGSLSGILESRNYPGIRSPAKRKSMASSAASRAMVVSQRHNAPTTLVTSPSSPPILRQIERRSSVISTTASPKRPLNTPTENALLYRKQSTHTAPISTRITPPKPGSATVKNSIGLGPSVRSLARGNGRLVAHSLKQTRPISKNMGQKPDVYDYDQSSETDNSEGNAIPLSERDSNADIVGQEDPLPRKQTGLRKQTRRDENSIMKSVDANINVVAKPGLVVEDDSNLRRGRRKQESRVAESANINTEPFQPLEMSHSEAETSNIPPLSNNSAIVPKQIRLLGPIKGSGSRIMDSENENGTSGGIPQGTEHEPGEKRRAGRPKKNAHPASQFSSLNTSRSKRGAATKNLKGEGGVIIEPTSIKRVDAIIRSSVEIPDISFKRGEKRKLEPILPNTETPVIGAVISSKKHVGGLAEPGIREEKKRRKAEPASIEPDLASANEKITRHLEVDRPKRSRIAPLQFWKNERRIYQVNERRESGTAISLNEQIIRVEDTPIIKPKRRSRARSPPGKVPKRAGKNRRDNSSSDENSQSEADEEDWEKAGKLVGMVRQWATGNNDGETGEVEDEIATSHHGIEFKPIFGSDYLFAKTLGKEFMGCGILELQTGASKKLKSSGKMQLVFFMLQGKVEVEINELGFRISRGGQFQVPRGNMYKISNPFERTAKIFFAQACIPETEVD</sequence>
<feature type="region of interest" description="Disordered" evidence="7">
    <location>
        <begin position="392"/>
        <end position="454"/>
    </location>
</feature>
<dbReference type="PANTHER" id="PTHR16684">
    <property type="entry name" value="CENTROMERE PROTEIN C"/>
    <property type="match status" value="1"/>
</dbReference>
<feature type="domain" description="Mif2 N-terminal" evidence="9">
    <location>
        <begin position="14"/>
        <end position="169"/>
    </location>
</feature>
<evidence type="ECO:0000256" key="5">
    <source>
        <dbReference type="ARBA" id="ARBA00057947"/>
    </source>
</evidence>
<evidence type="ECO:0000256" key="7">
    <source>
        <dbReference type="SAM" id="MobiDB-lite"/>
    </source>
</evidence>